<reference evidence="1" key="1">
    <citation type="submission" date="2022-04" db="EMBL/GenBank/DDBJ databases">
        <title>Carnegiea gigantea Genome sequencing and assembly v2.</title>
        <authorList>
            <person name="Copetti D."/>
            <person name="Sanderson M.J."/>
            <person name="Burquez A."/>
            <person name="Wojciechowski M.F."/>
        </authorList>
    </citation>
    <scope>NUCLEOTIDE SEQUENCE</scope>
    <source>
        <strain evidence="1">SGP5-SGP5p</strain>
        <tissue evidence="1">Aerial part</tissue>
    </source>
</reference>
<sequence length="160" mass="18592">MNLQILDWLWMRIFQIRLVEEVEENMSVSHITKGGEKAIQSSHDKRLWTRVMSVRLAKLQKGSCLKKHQWQWNPRVVKKDGNEVEEIEDEELVMGETRQASGNENAPIVDFKVCLDSRETISQTIGNVNVGCHPIYVGKFTLQVYYAYAMRMSHLLMIRG</sequence>
<keyword evidence="2" id="KW-1185">Reference proteome</keyword>
<evidence type="ECO:0000313" key="1">
    <source>
        <dbReference type="EMBL" id="KAJ8445301.1"/>
    </source>
</evidence>
<proteinExistence type="predicted"/>
<accession>A0A9Q1KJ17</accession>
<gene>
    <name evidence="1" type="ORF">Cgig2_024507</name>
</gene>
<protein>
    <submittedName>
        <fullName evidence="1">Uncharacterized protein</fullName>
    </submittedName>
</protein>
<dbReference type="EMBL" id="JAKOGI010000079">
    <property type="protein sequence ID" value="KAJ8445301.1"/>
    <property type="molecule type" value="Genomic_DNA"/>
</dbReference>
<name>A0A9Q1KJ17_9CARY</name>
<comment type="caution">
    <text evidence="1">The sequence shown here is derived from an EMBL/GenBank/DDBJ whole genome shotgun (WGS) entry which is preliminary data.</text>
</comment>
<dbReference type="Proteomes" id="UP001153076">
    <property type="component" value="Unassembled WGS sequence"/>
</dbReference>
<organism evidence="1 2">
    <name type="scientific">Carnegiea gigantea</name>
    <dbReference type="NCBI Taxonomy" id="171969"/>
    <lineage>
        <taxon>Eukaryota</taxon>
        <taxon>Viridiplantae</taxon>
        <taxon>Streptophyta</taxon>
        <taxon>Embryophyta</taxon>
        <taxon>Tracheophyta</taxon>
        <taxon>Spermatophyta</taxon>
        <taxon>Magnoliopsida</taxon>
        <taxon>eudicotyledons</taxon>
        <taxon>Gunneridae</taxon>
        <taxon>Pentapetalae</taxon>
        <taxon>Caryophyllales</taxon>
        <taxon>Cactineae</taxon>
        <taxon>Cactaceae</taxon>
        <taxon>Cactoideae</taxon>
        <taxon>Echinocereeae</taxon>
        <taxon>Carnegiea</taxon>
    </lineage>
</organism>
<evidence type="ECO:0000313" key="2">
    <source>
        <dbReference type="Proteomes" id="UP001153076"/>
    </source>
</evidence>
<dbReference type="AlphaFoldDB" id="A0A9Q1KJ17"/>